<dbReference type="STRING" id="927665.HMPREF1535_02329"/>
<keyword evidence="5 8" id="KW-0812">Transmembrane</keyword>
<dbReference type="GO" id="GO:0005886">
    <property type="term" value="C:plasma membrane"/>
    <property type="evidence" value="ECO:0007669"/>
    <property type="project" value="UniProtKB-SubCell"/>
</dbReference>
<accession>A0A0F5JF07</accession>
<organism evidence="9 10">
    <name type="scientific">Parabacteroides goldsteinii DSM 19448 = WAL 12034</name>
    <dbReference type="NCBI Taxonomy" id="927665"/>
    <lineage>
        <taxon>Bacteria</taxon>
        <taxon>Pseudomonadati</taxon>
        <taxon>Bacteroidota</taxon>
        <taxon>Bacteroidia</taxon>
        <taxon>Bacteroidales</taxon>
        <taxon>Tannerellaceae</taxon>
        <taxon>Parabacteroides</taxon>
    </lineage>
</organism>
<feature type="transmembrane region" description="Helical" evidence="8">
    <location>
        <begin position="326"/>
        <end position="352"/>
    </location>
</feature>
<dbReference type="Pfam" id="PF01594">
    <property type="entry name" value="AI-2E_transport"/>
    <property type="match status" value="1"/>
</dbReference>
<dbReference type="GO" id="GO:0055085">
    <property type="term" value="P:transmembrane transport"/>
    <property type="evidence" value="ECO:0007669"/>
    <property type="project" value="TreeGrafter"/>
</dbReference>
<dbReference type="EMBL" id="AQHV01000011">
    <property type="protein sequence ID" value="KKB56354.1"/>
    <property type="molecule type" value="Genomic_DNA"/>
</dbReference>
<dbReference type="InterPro" id="IPR002549">
    <property type="entry name" value="AI-2E-like"/>
</dbReference>
<feature type="transmembrane region" description="Helical" evidence="8">
    <location>
        <begin position="162"/>
        <end position="183"/>
    </location>
</feature>
<evidence type="ECO:0000256" key="1">
    <source>
        <dbReference type="ARBA" id="ARBA00004651"/>
    </source>
</evidence>
<keyword evidence="3" id="KW-0813">Transport</keyword>
<comment type="subcellular location">
    <subcellularLocation>
        <location evidence="1">Cell membrane</location>
        <topology evidence="1">Multi-pass membrane protein</topology>
    </subcellularLocation>
</comment>
<dbReference type="PANTHER" id="PTHR21716:SF53">
    <property type="entry name" value="PERMEASE PERM-RELATED"/>
    <property type="match status" value="1"/>
</dbReference>
<gene>
    <name evidence="9" type="ORF">HMPREF1535_02329</name>
</gene>
<keyword evidence="7 8" id="KW-0472">Membrane</keyword>
<feature type="transmembrane region" description="Helical" evidence="8">
    <location>
        <begin position="250"/>
        <end position="272"/>
    </location>
</feature>
<dbReference type="AlphaFoldDB" id="A0A0F5JF07"/>
<feature type="transmembrane region" description="Helical" evidence="8">
    <location>
        <begin position="67"/>
        <end position="94"/>
    </location>
</feature>
<protein>
    <recommendedName>
        <fullName evidence="11">AI-2E family transporter</fullName>
    </recommendedName>
</protein>
<evidence type="ECO:0000256" key="6">
    <source>
        <dbReference type="ARBA" id="ARBA00022989"/>
    </source>
</evidence>
<evidence type="ECO:0008006" key="11">
    <source>
        <dbReference type="Google" id="ProtNLM"/>
    </source>
</evidence>
<sequence length="378" mass="42325">MNSLFERPFTFDRVTRIVFSIVIIGVLLYLITVLRNALLPFLIAWLLAYMMQPFVKFFQYKLKLKSRILAIVAVIISASLIIGIAAALVVPSVAQEAERTLNLMRTHNPGEGHVPLIPASWIEYLENNVDINQLMELLSRENIQNAIKQLAPKVWNILSNTFSILFSITIIFVILLYFIFILLDYEKIANGWINLIPARIRPFAKGLADDVEQSMNRYFRGQSLIALCVGVLLSIGFKIVGFPLAVTLGLFIGVLNLIPYLQAIGLIPMVILSLLKSAETGQNFWIIFGSGLLILGIVQCIQDLYLTPRIMGKAMGLNPAIILLSLSIWGTLLGFIGLIIALPLTTLCLSYYKRFILLEEDIIAPPPADIQPEKKKEK</sequence>
<evidence type="ECO:0000313" key="10">
    <source>
        <dbReference type="Proteomes" id="UP000033047"/>
    </source>
</evidence>
<evidence type="ECO:0000256" key="4">
    <source>
        <dbReference type="ARBA" id="ARBA00022475"/>
    </source>
</evidence>
<keyword evidence="6 8" id="KW-1133">Transmembrane helix</keyword>
<evidence type="ECO:0000256" key="3">
    <source>
        <dbReference type="ARBA" id="ARBA00022448"/>
    </source>
</evidence>
<dbReference type="PANTHER" id="PTHR21716">
    <property type="entry name" value="TRANSMEMBRANE PROTEIN"/>
    <property type="match status" value="1"/>
</dbReference>
<dbReference type="HOGENOM" id="CLU_031275_8_0_10"/>
<evidence type="ECO:0000256" key="2">
    <source>
        <dbReference type="ARBA" id="ARBA00009773"/>
    </source>
</evidence>
<dbReference type="RefSeq" id="WP_009859873.1">
    <property type="nucleotide sequence ID" value="NZ_KQ033912.1"/>
</dbReference>
<name>A0A0F5JF07_9BACT</name>
<evidence type="ECO:0000256" key="8">
    <source>
        <dbReference type="SAM" id="Phobius"/>
    </source>
</evidence>
<feature type="transmembrane region" description="Helical" evidence="8">
    <location>
        <begin position="284"/>
        <end position="306"/>
    </location>
</feature>
<reference evidence="9 10" key="1">
    <citation type="submission" date="2013-04" db="EMBL/GenBank/DDBJ databases">
        <title>The Genome Sequence of Parabacteroides goldsteinii DSM 19448.</title>
        <authorList>
            <consortium name="The Broad Institute Genomics Platform"/>
            <person name="Earl A."/>
            <person name="Ward D."/>
            <person name="Feldgarden M."/>
            <person name="Gevers D."/>
            <person name="Martens E."/>
            <person name="Sakamoto M."/>
            <person name="Benno Y."/>
            <person name="Song Y."/>
            <person name="Liu C."/>
            <person name="Lee J."/>
            <person name="Bolanos M."/>
            <person name="Vaisanen M.L."/>
            <person name="Finegold S.M."/>
            <person name="Walker B."/>
            <person name="Young S."/>
            <person name="Zeng Q."/>
            <person name="Gargeya S."/>
            <person name="Fitzgerald M."/>
            <person name="Haas B."/>
            <person name="Abouelleil A."/>
            <person name="Allen A.W."/>
            <person name="Alvarado L."/>
            <person name="Arachchi H.M."/>
            <person name="Berlin A.M."/>
            <person name="Chapman S.B."/>
            <person name="Gainer-Dewar J."/>
            <person name="Goldberg J."/>
            <person name="Griggs A."/>
            <person name="Gujja S."/>
            <person name="Hansen M."/>
            <person name="Howarth C."/>
            <person name="Imamovic A."/>
            <person name="Ireland A."/>
            <person name="Larimer J."/>
            <person name="McCowan C."/>
            <person name="Murphy C."/>
            <person name="Pearson M."/>
            <person name="Poon T.W."/>
            <person name="Priest M."/>
            <person name="Roberts A."/>
            <person name="Saif S."/>
            <person name="Shea T."/>
            <person name="Sisk P."/>
            <person name="Sykes S."/>
            <person name="Wortman J."/>
            <person name="Nusbaum C."/>
            <person name="Birren B."/>
        </authorList>
    </citation>
    <scope>NUCLEOTIDE SEQUENCE [LARGE SCALE GENOMIC DNA]</scope>
    <source>
        <strain evidence="9 10">DSM 19448</strain>
    </source>
</reference>
<feature type="transmembrane region" description="Helical" evidence="8">
    <location>
        <begin position="14"/>
        <end position="31"/>
    </location>
</feature>
<feature type="transmembrane region" description="Helical" evidence="8">
    <location>
        <begin position="224"/>
        <end position="244"/>
    </location>
</feature>
<dbReference type="PATRIC" id="fig|927665.4.peg.2395"/>
<proteinExistence type="inferred from homology"/>
<evidence type="ECO:0000256" key="5">
    <source>
        <dbReference type="ARBA" id="ARBA00022692"/>
    </source>
</evidence>
<dbReference type="Proteomes" id="UP000033047">
    <property type="component" value="Unassembled WGS sequence"/>
</dbReference>
<evidence type="ECO:0000256" key="7">
    <source>
        <dbReference type="ARBA" id="ARBA00023136"/>
    </source>
</evidence>
<evidence type="ECO:0000313" key="9">
    <source>
        <dbReference type="EMBL" id="KKB56354.1"/>
    </source>
</evidence>
<comment type="caution">
    <text evidence="9">The sequence shown here is derived from an EMBL/GenBank/DDBJ whole genome shotgun (WGS) entry which is preliminary data.</text>
</comment>
<dbReference type="GeneID" id="69983637"/>
<keyword evidence="4" id="KW-1003">Cell membrane</keyword>
<comment type="similarity">
    <text evidence="2">Belongs to the autoinducer-2 exporter (AI-2E) (TC 2.A.86) family.</text>
</comment>
<feature type="transmembrane region" description="Helical" evidence="8">
    <location>
        <begin position="37"/>
        <end position="55"/>
    </location>
</feature>